<keyword evidence="3" id="KW-1185">Reference proteome</keyword>
<dbReference type="EMBL" id="JAUKVY010000008">
    <property type="protein sequence ID" value="MDO1533320.1"/>
    <property type="molecule type" value="Genomic_DNA"/>
</dbReference>
<dbReference type="InterPro" id="IPR035093">
    <property type="entry name" value="RelE/ParE_toxin_dom_sf"/>
</dbReference>
<dbReference type="Pfam" id="PF05016">
    <property type="entry name" value="ParE_toxin"/>
    <property type="match status" value="1"/>
</dbReference>
<dbReference type="RefSeq" id="WP_301809674.1">
    <property type="nucleotide sequence ID" value="NZ_JAUJZH010000008.1"/>
</dbReference>
<protein>
    <submittedName>
        <fullName evidence="2">Type II toxin-antitoxin system RelE/ParE family toxin</fullName>
    </submittedName>
</protein>
<evidence type="ECO:0000313" key="3">
    <source>
        <dbReference type="Proteomes" id="UP001169027"/>
    </source>
</evidence>
<sequence length="98" mass="11338">MDVDEVIAHHLAEHARQAALGFIEALERAYANIGRHPANGSSRFAHELNLPGVRFWTLTWYSCSVFYVERDDHIDVWRVLHGRRDVPVWMEDPAQRAS</sequence>
<gene>
    <name evidence="2" type="ORF">Q2T77_13555</name>
</gene>
<proteinExistence type="predicted"/>
<comment type="caution">
    <text evidence="2">The sequence shown here is derived from an EMBL/GenBank/DDBJ whole genome shotgun (WGS) entry which is preliminary data.</text>
</comment>
<dbReference type="Gene3D" id="3.30.2310.20">
    <property type="entry name" value="RelE-like"/>
    <property type="match status" value="1"/>
</dbReference>
<dbReference type="Proteomes" id="UP001169027">
    <property type="component" value="Unassembled WGS sequence"/>
</dbReference>
<keyword evidence="1" id="KW-1277">Toxin-antitoxin system</keyword>
<name>A0ABT8S310_9BURK</name>
<reference evidence="2" key="1">
    <citation type="submission" date="2023-06" db="EMBL/GenBank/DDBJ databases">
        <authorList>
            <person name="Jiang Y."/>
            <person name="Liu Q."/>
        </authorList>
    </citation>
    <scope>NUCLEOTIDE SEQUENCE</scope>
    <source>
        <strain evidence="2">CGMCC 1.12090</strain>
    </source>
</reference>
<evidence type="ECO:0000313" key="2">
    <source>
        <dbReference type="EMBL" id="MDO1533320.1"/>
    </source>
</evidence>
<organism evidence="2 3">
    <name type="scientific">Variovorax ginsengisoli</name>
    <dbReference type="NCBI Taxonomy" id="363844"/>
    <lineage>
        <taxon>Bacteria</taxon>
        <taxon>Pseudomonadati</taxon>
        <taxon>Pseudomonadota</taxon>
        <taxon>Betaproteobacteria</taxon>
        <taxon>Burkholderiales</taxon>
        <taxon>Comamonadaceae</taxon>
        <taxon>Variovorax</taxon>
    </lineage>
</organism>
<dbReference type="InterPro" id="IPR007712">
    <property type="entry name" value="RelE/ParE_toxin"/>
</dbReference>
<accession>A0ABT8S310</accession>
<evidence type="ECO:0000256" key="1">
    <source>
        <dbReference type="ARBA" id="ARBA00022649"/>
    </source>
</evidence>